<evidence type="ECO:0000313" key="1">
    <source>
        <dbReference type="EMBL" id="CCI11729.1"/>
    </source>
</evidence>
<keyword evidence="2" id="KW-1185">Reference proteome</keyword>
<reference evidence="1 2" key="1">
    <citation type="submission" date="2012-05" db="EMBL/GenBank/DDBJ databases">
        <title>Recombination and specialization in a pathogen metapopulation.</title>
        <authorList>
            <person name="Gardiner A."/>
            <person name="Kemen E."/>
            <person name="Schultz-Larsen T."/>
            <person name="MacLean D."/>
            <person name="Van Oosterhout C."/>
            <person name="Jones J.D.G."/>
        </authorList>
    </citation>
    <scope>NUCLEOTIDE SEQUENCE [LARGE SCALE GENOMIC DNA]</scope>
    <source>
        <strain evidence="1 2">Ac Nc2</strain>
    </source>
</reference>
<accession>A0A024FYI2</accession>
<sequence>MCKVTLIAGGSSTLGFDSQLNLLLIAQNSTISSMVSLTIVAAALGLVTFGNAEVASRYLKSSSQPATKPMSNPFKVKYDSNACPKKSNDGNLNDVLNYDKTCKGNPTGSTSDCPAKYEKALRAWVVLLIGKNPDDAKKEILADKVRTVLHGYPENPTDLKKRQFIDVLSMKLPASFDKKSGQQATFGFKGKNAKFLGQLGMFMQASCLRN</sequence>
<dbReference type="InParanoid" id="A0A024FYI2"/>
<dbReference type="Proteomes" id="UP000053237">
    <property type="component" value="Unassembled WGS sequence"/>
</dbReference>
<protein>
    <submittedName>
        <fullName evidence="1">Uncharacterized protein</fullName>
    </submittedName>
</protein>
<dbReference type="EMBL" id="CAIX01001757">
    <property type="protein sequence ID" value="CCI11729.1"/>
    <property type="molecule type" value="Genomic_DNA"/>
</dbReference>
<gene>
    <name evidence="1" type="ORF">BN9_133730</name>
</gene>
<evidence type="ECO:0000313" key="2">
    <source>
        <dbReference type="Proteomes" id="UP000053237"/>
    </source>
</evidence>
<proteinExistence type="predicted"/>
<dbReference type="AlphaFoldDB" id="A0A024FYI2"/>
<comment type="caution">
    <text evidence="1">The sequence shown here is derived from an EMBL/GenBank/DDBJ whole genome shotgun (WGS) entry which is preliminary data.</text>
</comment>
<name>A0A024FYI2_9STRA</name>
<organism evidence="1 2">
    <name type="scientific">Albugo candida</name>
    <dbReference type="NCBI Taxonomy" id="65357"/>
    <lineage>
        <taxon>Eukaryota</taxon>
        <taxon>Sar</taxon>
        <taxon>Stramenopiles</taxon>
        <taxon>Oomycota</taxon>
        <taxon>Peronosporomycetes</taxon>
        <taxon>Albuginales</taxon>
        <taxon>Albuginaceae</taxon>
        <taxon>Albugo</taxon>
    </lineage>
</organism>